<dbReference type="PRINTS" id="PR00368">
    <property type="entry name" value="FADPNR"/>
</dbReference>
<dbReference type="Gene3D" id="3.20.20.70">
    <property type="entry name" value="Aldolase class I"/>
    <property type="match status" value="1"/>
</dbReference>
<keyword evidence="6" id="KW-0479">Metal-binding</keyword>
<dbReference type="InterPro" id="IPR023753">
    <property type="entry name" value="FAD/NAD-binding_dom"/>
</dbReference>
<dbReference type="RefSeq" id="WP_009678593.1">
    <property type="nucleotide sequence ID" value="NZ_AEUD01000004.1"/>
</dbReference>
<dbReference type="GO" id="GO:0010181">
    <property type="term" value="F:FMN binding"/>
    <property type="evidence" value="ECO:0007669"/>
    <property type="project" value="InterPro"/>
</dbReference>
<evidence type="ECO:0000256" key="4">
    <source>
        <dbReference type="ARBA" id="ARBA00022630"/>
    </source>
</evidence>
<feature type="domain" description="FAD/NAD(P)-binding" evidence="12">
    <location>
        <begin position="413"/>
        <end position="632"/>
    </location>
</feature>
<accession>F1YH05</accession>
<comment type="caution">
    <text evidence="13">The sequence shown here is derived from an EMBL/GenBank/DDBJ whole genome shotgun (WGS) entry which is preliminary data.</text>
</comment>
<evidence type="ECO:0000256" key="1">
    <source>
        <dbReference type="ARBA" id="ARBA00001917"/>
    </source>
</evidence>
<dbReference type="PANTHER" id="PTHR42917:SF2">
    <property type="entry name" value="2,4-DIENOYL-COA REDUCTASE [(2E)-ENOYL-COA-PRODUCING]"/>
    <property type="match status" value="1"/>
</dbReference>
<keyword evidence="5" id="KW-0288">FMN</keyword>
<name>F1YH05_9ACTN</name>
<evidence type="ECO:0000256" key="7">
    <source>
        <dbReference type="ARBA" id="ARBA00023002"/>
    </source>
</evidence>
<evidence type="ECO:0000256" key="3">
    <source>
        <dbReference type="ARBA" id="ARBA00011048"/>
    </source>
</evidence>
<comment type="cofactor">
    <cofactor evidence="1">
        <name>FMN</name>
        <dbReference type="ChEBI" id="CHEBI:58210"/>
    </cofactor>
</comment>
<protein>
    <submittedName>
        <fullName evidence="13">NADH:flavin oxidoreductase</fullName>
    </submittedName>
</protein>
<keyword evidence="7" id="KW-0560">Oxidoreductase</keyword>
<dbReference type="Gene3D" id="3.50.50.60">
    <property type="entry name" value="FAD/NAD(P)-binding domain"/>
    <property type="match status" value="1"/>
</dbReference>
<evidence type="ECO:0000259" key="11">
    <source>
        <dbReference type="Pfam" id="PF00724"/>
    </source>
</evidence>
<dbReference type="Pfam" id="PF07992">
    <property type="entry name" value="Pyr_redox_2"/>
    <property type="match status" value="1"/>
</dbReference>
<dbReference type="InterPro" id="IPR013785">
    <property type="entry name" value="Aldolase_TIM"/>
</dbReference>
<dbReference type="CDD" id="cd02803">
    <property type="entry name" value="OYE_like_FMN_family"/>
    <property type="match status" value="1"/>
</dbReference>
<evidence type="ECO:0000313" key="13">
    <source>
        <dbReference type="EMBL" id="EGD55920.1"/>
    </source>
</evidence>
<feature type="domain" description="NADH:flavin oxidoreductase/NADH oxidase N-terminal" evidence="11">
    <location>
        <begin position="36"/>
        <end position="365"/>
    </location>
</feature>
<dbReference type="Pfam" id="PF00724">
    <property type="entry name" value="Oxidored_FMN"/>
    <property type="match status" value="1"/>
</dbReference>
<dbReference type="STRING" id="644548.SCNU_06760"/>
<keyword evidence="14" id="KW-1185">Reference proteome</keyword>
<organism evidence="13 14">
    <name type="scientific">Gordonia neofelifaecis NRRL B-59395</name>
    <dbReference type="NCBI Taxonomy" id="644548"/>
    <lineage>
        <taxon>Bacteria</taxon>
        <taxon>Bacillati</taxon>
        <taxon>Actinomycetota</taxon>
        <taxon>Actinomycetes</taxon>
        <taxon>Mycobacteriales</taxon>
        <taxon>Gordoniaceae</taxon>
        <taxon>Gordonia</taxon>
    </lineage>
</organism>
<dbReference type="GO" id="GO:0051536">
    <property type="term" value="F:iron-sulfur cluster binding"/>
    <property type="evidence" value="ECO:0007669"/>
    <property type="project" value="UniProtKB-KW"/>
</dbReference>
<gene>
    <name evidence="13" type="ORF">SCNU_06760</name>
</gene>
<evidence type="ECO:0000259" key="12">
    <source>
        <dbReference type="Pfam" id="PF07992"/>
    </source>
</evidence>
<dbReference type="Proteomes" id="UP000035065">
    <property type="component" value="Unassembled WGS sequence"/>
</dbReference>
<evidence type="ECO:0000256" key="5">
    <source>
        <dbReference type="ARBA" id="ARBA00022643"/>
    </source>
</evidence>
<dbReference type="InterPro" id="IPR051793">
    <property type="entry name" value="NADH:flavin_oxidoreductase"/>
</dbReference>
<dbReference type="GO" id="GO:0046872">
    <property type="term" value="F:metal ion binding"/>
    <property type="evidence" value="ECO:0007669"/>
    <property type="project" value="UniProtKB-KW"/>
</dbReference>
<evidence type="ECO:0000256" key="6">
    <source>
        <dbReference type="ARBA" id="ARBA00022723"/>
    </source>
</evidence>
<dbReference type="SUPFAM" id="SSF51905">
    <property type="entry name" value="FAD/NAD(P)-binding domain"/>
    <property type="match status" value="1"/>
</dbReference>
<dbReference type="InterPro" id="IPR001155">
    <property type="entry name" value="OxRdtase_FMN_N"/>
</dbReference>
<dbReference type="PANTHER" id="PTHR42917">
    <property type="entry name" value="2,4-DIENOYL-COA REDUCTASE"/>
    <property type="match status" value="1"/>
</dbReference>
<dbReference type="OrthoDB" id="3169239at2"/>
<dbReference type="InterPro" id="IPR036188">
    <property type="entry name" value="FAD/NAD-bd_sf"/>
</dbReference>
<dbReference type="AlphaFoldDB" id="F1YH05"/>
<dbReference type="SUPFAM" id="SSF51395">
    <property type="entry name" value="FMN-linked oxidoreductases"/>
    <property type="match status" value="1"/>
</dbReference>
<evidence type="ECO:0000256" key="2">
    <source>
        <dbReference type="ARBA" id="ARBA00001966"/>
    </source>
</evidence>
<reference evidence="13 14" key="1">
    <citation type="journal article" date="2011" name="J. Bacteriol.">
        <title>Draft Genome Sequence of Gordonia neofelifaecis NRRL B-59395, a Cholesterol-Degrading Actinomycete.</title>
        <authorList>
            <person name="Ge F."/>
            <person name="Li W."/>
            <person name="Chen G."/>
            <person name="Liu Y."/>
            <person name="Zhang G."/>
            <person name="Yong B."/>
            <person name="Wang Q."/>
            <person name="Wang N."/>
            <person name="Huang Z."/>
            <person name="Li W."/>
            <person name="Wang J."/>
            <person name="Wu C."/>
            <person name="Xie Q."/>
            <person name="Liu G."/>
        </authorList>
    </citation>
    <scope>NUCLEOTIDE SEQUENCE [LARGE SCALE GENOMIC DNA]</scope>
    <source>
        <strain evidence="13 14">NRRL B-59395</strain>
    </source>
</reference>
<dbReference type="EMBL" id="AEUD01000004">
    <property type="protein sequence ID" value="EGD55920.1"/>
    <property type="molecule type" value="Genomic_DNA"/>
</dbReference>
<evidence type="ECO:0000313" key="14">
    <source>
        <dbReference type="Proteomes" id="UP000035065"/>
    </source>
</evidence>
<dbReference type="eggNOG" id="COG1902">
    <property type="taxonomic scope" value="Bacteria"/>
</dbReference>
<evidence type="ECO:0000256" key="8">
    <source>
        <dbReference type="ARBA" id="ARBA00023004"/>
    </source>
</evidence>
<keyword evidence="4" id="KW-0285">Flavoprotein</keyword>
<keyword evidence="9" id="KW-0411">Iron-sulfur</keyword>
<dbReference type="GO" id="GO:0016491">
    <property type="term" value="F:oxidoreductase activity"/>
    <property type="evidence" value="ECO:0007669"/>
    <property type="project" value="UniProtKB-KW"/>
</dbReference>
<proteinExistence type="inferred from homology"/>
<sequence length="669" mass="71630">MITDLPRHAGTPAPHPASEPTASESGAPTFPALGRPGAIGDLQIRNRVVKSPQATATANQDGSVTARTVDHYRRLGEGGIGLVMVEYSYVDDDASKAIHNQIGISRREHVAGLGWLADVVRSTGAKVGIQIAHGGRQKFLGTPPMKSASGSSWSEAEAVEGHRPVPMTTEEIHQLVQDFGAAAARAHDARFDLVEVHAGHGYLITNFLSPHTNDRTDEYGGSFENRARILLEIVDEIRQRVPWDFPLSVRLSVVDYEPDGITIDETVRLARLLQEHGVDVIHASGGHHALMEWEVSPWFMPRALHKWGWEQIRDAVDIPVIASGSLVSPEVAEEILAADSADFVSLGRAMLADPDWTAKALGGRRAEITPCIRCNDGCLHRGLNAGRSSGCSVNPNLNEERSFPLELTDRPAEIAVVGGGIAGMRSAALLYDRGHRVTLFEPDRLGGALRFTRQWTSKTDLRALVDHLESEVTRRGILVLPVRAGLDDLAGFDEIVLATGAPDRVAKVEIAGDASPTSPTLVSPTDITGDTVVIGGGFSGCDCALRIARECPNAKVTLVEQHEDLLSGDEVFTDAIALPGLLSQADVRVRTATRALSVAADHVIVETPNGSERLPAQTVVIAAGRAPAGDDFADALRTRGQAVTVIGSADRPGRVFDAIHSAYFAGRRL</sequence>
<evidence type="ECO:0000256" key="9">
    <source>
        <dbReference type="ARBA" id="ARBA00023014"/>
    </source>
</evidence>
<dbReference type="Gene3D" id="3.40.50.720">
    <property type="entry name" value="NAD(P)-binding Rossmann-like Domain"/>
    <property type="match status" value="1"/>
</dbReference>
<comment type="similarity">
    <text evidence="3">In the N-terminal section; belongs to the NADH:flavin oxidoreductase/NADH oxidase family.</text>
</comment>
<evidence type="ECO:0000256" key="10">
    <source>
        <dbReference type="SAM" id="MobiDB-lite"/>
    </source>
</evidence>
<feature type="region of interest" description="Disordered" evidence="10">
    <location>
        <begin position="1"/>
        <end position="36"/>
    </location>
</feature>
<comment type="cofactor">
    <cofactor evidence="2">
        <name>[4Fe-4S] cluster</name>
        <dbReference type="ChEBI" id="CHEBI:49883"/>
    </cofactor>
</comment>
<keyword evidence="8" id="KW-0408">Iron</keyword>